<dbReference type="GO" id="GO:0071555">
    <property type="term" value="P:cell wall organization"/>
    <property type="evidence" value="ECO:0007669"/>
    <property type="project" value="UniProtKB-KW"/>
</dbReference>
<evidence type="ECO:0000313" key="13">
    <source>
        <dbReference type="Proteomes" id="UP000197528"/>
    </source>
</evidence>
<keyword evidence="12" id="KW-0969">Cilium</keyword>
<dbReference type="PANTHER" id="PTHR33308:SF9">
    <property type="entry name" value="PEPTIDOGLYCAN HYDROLASE FLGJ"/>
    <property type="match status" value="1"/>
</dbReference>
<comment type="function">
    <text evidence="1">Flagellum-specific muramidase which hydrolyzes the peptidoglycan layer to assemble the rod structure in the periplasmic space.</text>
</comment>
<evidence type="ECO:0000256" key="5">
    <source>
        <dbReference type="ARBA" id="ARBA00013433"/>
    </source>
</evidence>
<accession>A0A254PX68</accession>
<dbReference type="InterPro" id="IPR002901">
    <property type="entry name" value="MGlyc_endo_b_GlcNAc-like_dom"/>
</dbReference>
<keyword evidence="13" id="KW-1185">Reference proteome</keyword>
<dbReference type="Proteomes" id="UP000197528">
    <property type="component" value="Unassembled WGS sequence"/>
</dbReference>
<proteinExistence type="inferred from homology"/>
<dbReference type="InterPro" id="IPR019301">
    <property type="entry name" value="Flagellar_prot_FlgJ_N"/>
</dbReference>
<dbReference type="AlphaFoldDB" id="A0A254PX68"/>
<dbReference type="Gene3D" id="2.10.70.40">
    <property type="entry name" value="peptidoglycan hydrolase"/>
    <property type="match status" value="1"/>
</dbReference>
<dbReference type="NCBIfam" id="TIGR02541">
    <property type="entry name" value="flagell_FlgJ"/>
    <property type="match status" value="1"/>
</dbReference>
<keyword evidence="9" id="KW-0961">Cell wall biogenesis/degradation</keyword>
<evidence type="ECO:0000256" key="2">
    <source>
        <dbReference type="ARBA" id="ARBA00004418"/>
    </source>
</evidence>
<dbReference type="GO" id="GO:0071973">
    <property type="term" value="P:bacterial-type flagellum-dependent cell motility"/>
    <property type="evidence" value="ECO:0007669"/>
    <property type="project" value="TreeGrafter"/>
</dbReference>
<evidence type="ECO:0000256" key="4">
    <source>
        <dbReference type="ARBA" id="ARBA00007974"/>
    </source>
</evidence>
<dbReference type="RefSeq" id="WP_206075480.1">
    <property type="nucleotide sequence ID" value="NZ_NGUP01000004.1"/>
</dbReference>
<dbReference type="Pfam" id="PF10135">
    <property type="entry name" value="Rod-binding"/>
    <property type="match status" value="1"/>
</dbReference>
<dbReference type="GO" id="GO:0004040">
    <property type="term" value="F:amidase activity"/>
    <property type="evidence" value="ECO:0007669"/>
    <property type="project" value="InterPro"/>
</dbReference>
<evidence type="ECO:0000313" key="12">
    <source>
        <dbReference type="EMBL" id="OWS69131.1"/>
    </source>
</evidence>
<keyword evidence="12" id="KW-0282">Flagellum</keyword>
<dbReference type="InterPro" id="IPR013377">
    <property type="entry name" value="FlgJ"/>
</dbReference>
<reference evidence="12 13" key="1">
    <citation type="submission" date="2017-05" db="EMBL/GenBank/DDBJ databases">
        <title>Genome of Polynucleobacter sp. MWH-Feld-100.</title>
        <authorList>
            <person name="Hahn M.W."/>
        </authorList>
    </citation>
    <scope>NUCLEOTIDE SEQUENCE [LARGE SCALE GENOMIC DNA]</scope>
    <source>
        <strain evidence="12 13">MWH-Feld-100</strain>
    </source>
</reference>
<protein>
    <recommendedName>
        <fullName evidence="5">Peptidoglycan hydrolase FlgJ</fullName>
    </recommendedName>
    <alternativeName>
        <fullName evidence="10">Muramidase FlgJ</fullName>
    </alternativeName>
</protein>
<evidence type="ECO:0000256" key="1">
    <source>
        <dbReference type="ARBA" id="ARBA00002954"/>
    </source>
</evidence>
<evidence type="ECO:0000256" key="10">
    <source>
        <dbReference type="ARBA" id="ARBA00030835"/>
    </source>
</evidence>
<comment type="subcellular location">
    <subcellularLocation>
        <location evidence="2">Periplasm</location>
    </subcellularLocation>
</comment>
<evidence type="ECO:0000256" key="8">
    <source>
        <dbReference type="ARBA" id="ARBA00023295"/>
    </source>
</evidence>
<evidence type="ECO:0000259" key="11">
    <source>
        <dbReference type="SMART" id="SM00047"/>
    </source>
</evidence>
<dbReference type="GO" id="GO:0016798">
    <property type="term" value="F:hydrolase activity, acting on glycosyl bonds"/>
    <property type="evidence" value="ECO:0007669"/>
    <property type="project" value="UniProtKB-KW"/>
</dbReference>
<organism evidence="12 13">
    <name type="scientific">Polynucleobacter campilacus</name>
    <dbReference type="NCBI Taxonomy" id="1743163"/>
    <lineage>
        <taxon>Bacteria</taxon>
        <taxon>Pseudomonadati</taxon>
        <taxon>Pseudomonadota</taxon>
        <taxon>Betaproteobacteria</taxon>
        <taxon>Burkholderiales</taxon>
        <taxon>Burkholderiaceae</taxon>
        <taxon>Polynucleobacter</taxon>
    </lineage>
</organism>
<dbReference type="Gene3D" id="1.10.530.10">
    <property type="match status" value="1"/>
</dbReference>
<dbReference type="GO" id="GO:0042597">
    <property type="term" value="C:periplasmic space"/>
    <property type="evidence" value="ECO:0007669"/>
    <property type="project" value="UniProtKB-SubCell"/>
</dbReference>
<dbReference type="GO" id="GO:0044780">
    <property type="term" value="P:bacterial-type flagellum assembly"/>
    <property type="evidence" value="ECO:0007669"/>
    <property type="project" value="InterPro"/>
</dbReference>
<dbReference type="InterPro" id="IPR051056">
    <property type="entry name" value="Glycosyl_Hydrolase_73"/>
</dbReference>
<keyword evidence="7 12" id="KW-0378">Hydrolase</keyword>
<comment type="caution">
    <text evidence="12">The sequence shown here is derived from an EMBL/GenBank/DDBJ whole genome shotgun (WGS) entry which is preliminary data.</text>
</comment>
<keyword evidence="12" id="KW-0966">Cell projection</keyword>
<dbReference type="PRINTS" id="PR01002">
    <property type="entry name" value="FLGFLGJ"/>
</dbReference>
<evidence type="ECO:0000256" key="3">
    <source>
        <dbReference type="ARBA" id="ARBA00006880"/>
    </source>
</evidence>
<evidence type="ECO:0000256" key="9">
    <source>
        <dbReference type="ARBA" id="ARBA00023316"/>
    </source>
</evidence>
<evidence type="ECO:0000256" key="7">
    <source>
        <dbReference type="ARBA" id="ARBA00022801"/>
    </source>
</evidence>
<keyword evidence="8" id="KW-0326">Glycosidase</keyword>
<comment type="similarity">
    <text evidence="4">In the C-terminal section; belongs to the glycosyl hydrolase 73 family.</text>
</comment>
<dbReference type="Pfam" id="PF01832">
    <property type="entry name" value="Glucosaminidase"/>
    <property type="match status" value="1"/>
</dbReference>
<keyword evidence="6" id="KW-0574">Periplasm</keyword>
<feature type="domain" description="Mannosyl-glycoprotein endo-beta-N-acetylglucosamidase-like" evidence="11">
    <location>
        <begin position="178"/>
        <end position="337"/>
    </location>
</feature>
<dbReference type="SMART" id="SM00047">
    <property type="entry name" value="LYZ2"/>
    <property type="match status" value="1"/>
</dbReference>
<gene>
    <name evidence="12" type="primary">flgJ</name>
    <name evidence="12" type="ORF">CBI31_08645</name>
</gene>
<sequence>MALPSNSISASDVSNQLALDTNSLSSLKKSAKENSPEAIKGVAKQFEAIFINMMLKSMREASPQDGVFNTEQNKLYTSMFDQQLSQKLSSGKGIGLADVLVKQLSKAAGIQTDAIKPGDEPISSKALGLNRFDPNISSKVSAYTSVASMYGSTKPTPSFMDKVSKLFSSLEDAGDAMASSVGNAVKETVSSFTNKMSSYAQQASNATGLPAQFMLGQAALETGWGKKEIKGADGTPSNNLFGIKASGNWTGKTVSAVTTEFINGEKQTRVEKFRAYDSYADSFKDFANLISSNPRYQNVLNNLSNINSYADAMAKAGYATDPDYAKKLASVIKRVGNPS</sequence>
<comment type="similarity">
    <text evidence="3">In the N-terminal section; belongs to the FlgJ family.</text>
</comment>
<dbReference type="PANTHER" id="PTHR33308">
    <property type="entry name" value="PEPTIDOGLYCAN HYDROLASE FLGJ"/>
    <property type="match status" value="1"/>
</dbReference>
<name>A0A254PX68_9BURK</name>
<dbReference type="EMBL" id="NGUP01000004">
    <property type="protein sequence ID" value="OWS69131.1"/>
    <property type="molecule type" value="Genomic_DNA"/>
</dbReference>
<evidence type="ECO:0000256" key="6">
    <source>
        <dbReference type="ARBA" id="ARBA00022764"/>
    </source>
</evidence>